<name>A0ACB9S1D4_9MYRT</name>
<accession>A0ACB9S1D4</accession>
<dbReference type="Proteomes" id="UP001057402">
    <property type="component" value="Chromosome 2"/>
</dbReference>
<evidence type="ECO:0000313" key="1">
    <source>
        <dbReference type="EMBL" id="KAI4384755.1"/>
    </source>
</evidence>
<protein>
    <submittedName>
        <fullName evidence="1">Uncharacterized protein</fullName>
    </submittedName>
</protein>
<gene>
    <name evidence="1" type="ORF">MLD38_002865</name>
</gene>
<evidence type="ECO:0000313" key="2">
    <source>
        <dbReference type="Proteomes" id="UP001057402"/>
    </source>
</evidence>
<reference evidence="2" key="1">
    <citation type="journal article" date="2023" name="Front. Plant Sci.">
        <title>Chromosomal-level genome assembly of Melastoma candidum provides insights into trichome evolution.</title>
        <authorList>
            <person name="Zhong Y."/>
            <person name="Wu W."/>
            <person name="Sun C."/>
            <person name="Zou P."/>
            <person name="Liu Y."/>
            <person name="Dai S."/>
            <person name="Zhou R."/>
        </authorList>
    </citation>
    <scope>NUCLEOTIDE SEQUENCE [LARGE SCALE GENOMIC DNA]</scope>
</reference>
<proteinExistence type="predicted"/>
<comment type="caution">
    <text evidence="1">The sequence shown here is derived from an EMBL/GenBank/DDBJ whole genome shotgun (WGS) entry which is preliminary data.</text>
</comment>
<organism evidence="1 2">
    <name type="scientific">Melastoma candidum</name>
    <dbReference type="NCBI Taxonomy" id="119954"/>
    <lineage>
        <taxon>Eukaryota</taxon>
        <taxon>Viridiplantae</taxon>
        <taxon>Streptophyta</taxon>
        <taxon>Embryophyta</taxon>
        <taxon>Tracheophyta</taxon>
        <taxon>Spermatophyta</taxon>
        <taxon>Magnoliopsida</taxon>
        <taxon>eudicotyledons</taxon>
        <taxon>Gunneridae</taxon>
        <taxon>Pentapetalae</taxon>
        <taxon>rosids</taxon>
        <taxon>malvids</taxon>
        <taxon>Myrtales</taxon>
        <taxon>Melastomataceae</taxon>
        <taxon>Melastomatoideae</taxon>
        <taxon>Melastomateae</taxon>
        <taxon>Melastoma</taxon>
    </lineage>
</organism>
<sequence length="427" mass="47908">MGSAFSGFEREGAFVPPGVRPGFDDLPESCLSVILGYLDPPDICRMARMCRAFREAALADFVWESKLPTNYKYLVREVLGEDPDTICNKEIYERLCKRPNRFDGGTKEVWVDKVGRSMSLRISSKALKITGIDDRRYWNHIKIDESRFDTLAYLQQIWWVEVAGEAEFHFLPGRYTLFFRLRLGKPSRGLFGRKTFNLEQVHGWDIKPARFQISTSDGQHSSSECCLYDPGNWVHYHAGDFHVDNTGTPLKIKFSMVQIDCTHTKGGLCVDSVLICPYGVRPETFEASDSLSEVIRSYASSPATLTEARLVLAGMARPDSNAFDHVLRVLGLVLVAPAKSVMAGPCTVTSLDPGLSVHKYIMEHAVKIETHVVNALFDMHCKLGSVEKAVTVFRGMKDKESVSWTSVISGPTVNGFFTFSQELFSEM</sequence>
<dbReference type="EMBL" id="CM042881">
    <property type="protein sequence ID" value="KAI4384755.1"/>
    <property type="molecule type" value="Genomic_DNA"/>
</dbReference>
<keyword evidence="2" id="KW-1185">Reference proteome</keyword>